<dbReference type="Proteomes" id="UP000299211">
    <property type="component" value="Unassembled WGS sequence"/>
</dbReference>
<evidence type="ECO:0000313" key="2">
    <source>
        <dbReference type="EMBL" id="GDY69202.1"/>
    </source>
</evidence>
<dbReference type="Pfam" id="PF00668">
    <property type="entry name" value="Condensation"/>
    <property type="match status" value="1"/>
</dbReference>
<dbReference type="GeneID" id="41537975"/>
<evidence type="ECO:0000313" key="4">
    <source>
        <dbReference type="Proteomes" id="UP000299211"/>
    </source>
</evidence>
<reference evidence="2 5" key="2">
    <citation type="submission" date="2019-04" db="EMBL/GenBank/DDBJ databases">
        <title>Draft genome sequences of Streptomyces avermitilis NBRC 14893.</title>
        <authorList>
            <person name="Komaki H."/>
            <person name="Tamura T."/>
            <person name="Hosoyama A."/>
        </authorList>
    </citation>
    <scope>NUCLEOTIDE SEQUENCE [LARGE SCALE GENOMIC DNA]</scope>
    <source>
        <strain evidence="2 5">NBRC 14893</strain>
    </source>
</reference>
<dbReference type="GO" id="GO:0031177">
    <property type="term" value="F:phosphopantetheine binding"/>
    <property type="evidence" value="ECO:0007669"/>
    <property type="project" value="TreeGrafter"/>
</dbReference>
<dbReference type="GO" id="GO:0005737">
    <property type="term" value="C:cytoplasm"/>
    <property type="evidence" value="ECO:0007669"/>
    <property type="project" value="TreeGrafter"/>
</dbReference>
<gene>
    <name evidence="2" type="ORF">SAV14893_085950</name>
    <name evidence="3" type="ORF">SAV31267_089360</name>
</gene>
<protein>
    <recommendedName>
        <fullName evidence="1">Condensation domain-containing protein</fullName>
    </recommendedName>
</protein>
<accession>A0A4D4N4G9</accession>
<dbReference type="SUPFAM" id="SSF52777">
    <property type="entry name" value="CoA-dependent acyltransferases"/>
    <property type="match status" value="2"/>
</dbReference>
<dbReference type="PANTHER" id="PTHR45527">
    <property type="entry name" value="NONRIBOSOMAL PEPTIDE SYNTHETASE"/>
    <property type="match status" value="1"/>
</dbReference>
<dbReference type="GO" id="GO:0044550">
    <property type="term" value="P:secondary metabolite biosynthetic process"/>
    <property type="evidence" value="ECO:0007669"/>
    <property type="project" value="TreeGrafter"/>
</dbReference>
<sequence>MRNNCFWGPVVGDEQIAALVRHYAGRPAALGGSSAATALSPQQSDLWRAARPLVSTPVFLATVVFRLRGPVHRTALAAAVRRLSLRHDLLRTVFENGPAPAAHLGEPPELRVVEAPDAAADTAEELVRGIARTPFRFGEEPLFRVTLVCRAEDDYLLVLTCHQLVIDGYGQSLLLQEFTSLYRAEIRGEPDDLPEIKQPYRETARLLRNPDPEVRRGDEEFWTSRLRDLPVMSLPGDRPGPEGATLAPTGAVETVLPDPDGAVVAGLRRLRVNLFALFAAGTMAMLHGYTGQTDLWVATVVDNRLTPESQAHVGPLAGPRVVRVGFAADATFGVLARAVQREVWATMERQHIPFHDVITAATGDGADMRNLGSVGITVTPSIQLPDWPLGDMEPLEFDPLEGEPSTGSPLALLVEEQAGRYRLRLEFDESRFSHGRAHDMMTTIADAVVAATADPQRSLASWRGPTSADD</sequence>
<dbReference type="EMBL" id="BJHY01000002">
    <property type="protein sequence ID" value="GDY79451.1"/>
    <property type="molecule type" value="Genomic_DNA"/>
</dbReference>
<organism evidence="3 4">
    <name type="scientific">Streptomyces avermitilis</name>
    <dbReference type="NCBI Taxonomy" id="33903"/>
    <lineage>
        <taxon>Bacteria</taxon>
        <taxon>Bacillati</taxon>
        <taxon>Actinomycetota</taxon>
        <taxon>Actinomycetes</taxon>
        <taxon>Kitasatosporales</taxon>
        <taxon>Streptomycetaceae</taxon>
        <taxon>Streptomyces</taxon>
    </lineage>
</organism>
<dbReference type="Gene3D" id="3.30.559.30">
    <property type="entry name" value="Nonribosomal peptide synthetase, condensation domain"/>
    <property type="match status" value="1"/>
</dbReference>
<dbReference type="InterPro" id="IPR001242">
    <property type="entry name" value="Condensation_dom"/>
</dbReference>
<proteinExistence type="predicted"/>
<dbReference type="RefSeq" id="WP_037650686.1">
    <property type="nucleotide sequence ID" value="NZ_BAABTN010000011.1"/>
</dbReference>
<evidence type="ECO:0000259" key="1">
    <source>
        <dbReference type="Pfam" id="PF00668"/>
    </source>
</evidence>
<dbReference type="GO" id="GO:0043041">
    <property type="term" value="P:amino acid activation for nonribosomal peptide biosynthetic process"/>
    <property type="evidence" value="ECO:0007669"/>
    <property type="project" value="TreeGrafter"/>
</dbReference>
<dbReference type="AlphaFoldDB" id="A0A4D4N4G9"/>
<dbReference type="Gene3D" id="3.30.559.10">
    <property type="entry name" value="Chloramphenicol acetyltransferase-like domain"/>
    <property type="match status" value="1"/>
</dbReference>
<dbReference type="PANTHER" id="PTHR45527:SF1">
    <property type="entry name" value="FATTY ACID SYNTHASE"/>
    <property type="match status" value="1"/>
</dbReference>
<name>A0A4D4N4G9_STRAX</name>
<dbReference type="EMBL" id="BJHX01000002">
    <property type="protein sequence ID" value="GDY69202.1"/>
    <property type="molecule type" value="Genomic_DNA"/>
</dbReference>
<dbReference type="Proteomes" id="UP000302139">
    <property type="component" value="Unassembled WGS sequence"/>
</dbReference>
<reference evidence="3 4" key="1">
    <citation type="submission" date="2019-04" db="EMBL/GenBank/DDBJ databases">
        <title>Draft genome sequences of Streptomyces avermitilis ATCC 31267.</title>
        <authorList>
            <person name="Komaki H."/>
            <person name="Tamura T."/>
            <person name="Hosoyama A."/>
        </authorList>
    </citation>
    <scope>NUCLEOTIDE SEQUENCE [LARGE SCALE GENOMIC DNA]</scope>
    <source>
        <strain evidence="3 4">ATCC 31267</strain>
    </source>
</reference>
<dbReference type="GO" id="GO:0008610">
    <property type="term" value="P:lipid biosynthetic process"/>
    <property type="evidence" value="ECO:0007669"/>
    <property type="project" value="UniProtKB-ARBA"/>
</dbReference>
<evidence type="ECO:0000313" key="3">
    <source>
        <dbReference type="EMBL" id="GDY79451.1"/>
    </source>
</evidence>
<feature type="domain" description="Condensation" evidence="1">
    <location>
        <begin position="38"/>
        <end position="461"/>
    </location>
</feature>
<dbReference type="STRING" id="33903.AQJ43_29010"/>
<dbReference type="InterPro" id="IPR023213">
    <property type="entry name" value="CAT-like_dom_sf"/>
</dbReference>
<dbReference type="GO" id="GO:0003824">
    <property type="term" value="F:catalytic activity"/>
    <property type="evidence" value="ECO:0007669"/>
    <property type="project" value="InterPro"/>
</dbReference>
<evidence type="ECO:0000313" key="5">
    <source>
        <dbReference type="Proteomes" id="UP000302139"/>
    </source>
</evidence>
<comment type="caution">
    <text evidence="3">The sequence shown here is derived from an EMBL/GenBank/DDBJ whole genome shotgun (WGS) entry which is preliminary data.</text>
</comment>